<evidence type="ECO:0000313" key="1">
    <source>
        <dbReference type="EMBL" id="MFC6591094.1"/>
    </source>
</evidence>
<dbReference type="EMBL" id="JBHSWD010000001">
    <property type="protein sequence ID" value="MFC6591094.1"/>
    <property type="molecule type" value="Genomic_DNA"/>
</dbReference>
<reference evidence="2" key="1">
    <citation type="journal article" date="2019" name="Int. J. Syst. Evol. Microbiol.">
        <title>The Global Catalogue of Microorganisms (GCM) 10K type strain sequencing project: providing services to taxonomists for standard genome sequencing and annotation.</title>
        <authorList>
            <consortium name="The Broad Institute Genomics Platform"/>
            <consortium name="The Broad Institute Genome Sequencing Center for Infectious Disease"/>
            <person name="Wu L."/>
            <person name="Ma J."/>
        </authorList>
    </citation>
    <scope>NUCLEOTIDE SEQUENCE [LARGE SCALE GENOMIC DNA]</scope>
    <source>
        <strain evidence="2">CGMCC 1.15772</strain>
    </source>
</reference>
<organism evidence="1 2">
    <name type="scientific">Deinococcus lacus</name>
    <dbReference type="NCBI Taxonomy" id="392561"/>
    <lineage>
        <taxon>Bacteria</taxon>
        <taxon>Thermotogati</taxon>
        <taxon>Deinococcota</taxon>
        <taxon>Deinococci</taxon>
        <taxon>Deinococcales</taxon>
        <taxon>Deinococcaceae</taxon>
        <taxon>Deinococcus</taxon>
    </lineage>
</organism>
<dbReference type="Proteomes" id="UP001596297">
    <property type="component" value="Unassembled WGS sequence"/>
</dbReference>
<name>A0ABW1YDW1_9DEIO</name>
<protein>
    <submittedName>
        <fullName evidence="1">Uncharacterized protein</fullName>
    </submittedName>
</protein>
<evidence type="ECO:0000313" key="2">
    <source>
        <dbReference type="Proteomes" id="UP001596297"/>
    </source>
</evidence>
<sequence length="97" mass="10616">MLIFALATAAFTAGYALFGRVAEPPDTPLPPGNLLEELRSIPQSLANPALRAFLQVRLLLAFGAVAEPFLLCMPCATCTFPPRHSALLSWRLRRRLP</sequence>
<gene>
    <name evidence="1" type="ORF">ACFP81_02980</name>
</gene>
<proteinExistence type="predicted"/>
<comment type="caution">
    <text evidence="1">The sequence shown here is derived from an EMBL/GenBank/DDBJ whole genome shotgun (WGS) entry which is preliminary data.</text>
</comment>
<keyword evidence="2" id="KW-1185">Reference proteome</keyword>
<dbReference type="RefSeq" id="WP_380082101.1">
    <property type="nucleotide sequence ID" value="NZ_JBHSWD010000001.1"/>
</dbReference>
<accession>A0ABW1YDW1</accession>